<keyword evidence="1" id="KW-1133">Transmembrane helix</keyword>
<proteinExistence type="predicted"/>
<dbReference type="InterPro" id="IPR050879">
    <property type="entry name" value="Acyltransferase_3"/>
</dbReference>
<dbReference type="InterPro" id="IPR002656">
    <property type="entry name" value="Acyl_transf_3_dom"/>
</dbReference>
<dbReference type="Pfam" id="PF01757">
    <property type="entry name" value="Acyl_transf_3"/>
    <property type="match status" value="1"/>
</dbReference>
<dbReference type="AlphaFoldDB" id="A0A7W6AAN3"/>
<feature type="transmembrane region" description="Helical" evidence="1">
    <location>
        <begin position="62"/>
        <end position="81"/>
    </location>
</feature>
<evidence type="ECO:0000313" key="3">
    <source>
        <dbReference type="EMBL" id="MBB3880322.1"/>
    </source>
</evidence>
<feature type="transmembrane region" description="Helical" evidence="1">
    <location>
        <begin position="241"/>
        <end position="263"/>
    </location>
</feature>
<dbReference type="Proteomes" id="UP000538670">
    <property type="component" value="Unassembled WGS sequence"/>
</dbReference>
<keyword evidence="1" id="KW-0812">Transmembrane</keyword>
<dbReference type="PANTHER" id="PTHR23028:SF134">
    <property type="entry name" value="PUTATIVE (AFU_ORTHOLOGUE AFUA_4G08520)-RELATED"/>
    <property type="match status" value="1"/>
</dbReference>
<dbReference type="GO" id="GO:0016747">
    <property type="term" value="F:acyltransferase activity, transferring groups other than amino-acyl groups"/>
    <property type="evidence" value="ECO:0007669"/>
    <property type="project" value="InterPro"/>
</dbReference>
<reference evidence="3 4" key="1">
    <citation type="submission" date="2020-08" db="EMBL/GenBank/DDBJ databases">
        <title>Genomic Encyclopedia of Type Strains, Phase IV (KMG-IV): sequencing the most valuable type-strain genomes for metagenomic binning, comparative biology and taxonomic classification.</title>
        <authorList>
            <person name="Goeker M."/>
        </authorList>
    </citation>
    <scope>NUCLEOTIDE SEQUENCE [LARGE SCALE GENOMIC DNA]</scope>
    <source>
        <strain evidence="3 4">DSM 19512</strain>
    </source>
</reference>
<evidence type="ECO:0000259" key="2">
    <source>
        <dbReference type="Pfam" id="PF01757"/>
    </source>
</evidence>
<feature type="domain" description="Acyltransferase 3" evidence="2">
    <location>
        <begin position="28"/>
        <end position="357"/>
    </location>
</feature>
<dbReference type="EMBL" id="JACIDH010000014">
    <property type="protein sequence ID" value="MBB3880322.1"/>
    <property type="molecule type" value="Genomic_DNA"/>
</dbReference>
<feature type="transmembrane region" description="Helical" evidence="1">
    <location>
        <begin position="185"/>
        <end position="202"/>
    </location>
</feature>
<feature type="transmembrane region" description="Helical" evidence="1">
    <location>
        <begin position="275"/>
        <end position="298"/>
    </location>
</feature>
<evidence type="ECO:0000313" key="4">
    <source>
        <dbReference type="Proteomes" id="UP000538670"/>
    </source>
</evidence>
<keyword evidence="1" id="KW-0472">Membrane</keyword>
<feature type="transmembrane region" description="Helical" evidence="1">
    <location>
        <begin position="310"/>
        <end position="327"/>
    </location>
</feature>
<sequence length="382" mass="42390">MEFLPSTPAWVNEQGHVKAVGHKGRGYPALDAFRGLAAMIVVLYHVKGVATDYKGDGLGNGYLAVDLFFALSGFVLFHAYFDRFRRDLSTSAFMMLRLIRFYPLYLVGLVISIAANAIVLLVEPGRAIPPLPFVANIVTGAAIVPAYPIRGQLFPLNSPCWSLMFELVANALMAMLWRYITPRRIMMVCAILATTMTLYVMGHGHASVGNTWDSFVFGFVRCALSFCIGILIYMATKGRSVVIAAPNVLFVALCLIIAGSLLWSPSRQVTPTYDMAFILLISPMCILLGSIIMLEGWVVRMCTVLGVTSYALYVTHYPMIKVSVILLDRIDGIAYREHLTLIAICYTLIFASISYALDYFYDFPVRRWLGRAFQKARAKPAA</sequence>
<evidence type="ECO:0000256" key="1">
    <source>
        <dbReference type="SAM" id="Phobius"/>
    </source>
</evidence>
<feature type="transmembrane region" description="Helical" evidence="1">
    <location>
        <begin position="214"/>
        <end position="235"/>
    </location>
</feature>
<feature type="transmembrane region" description="Helical" evidence="1">
    <location>
        <begin position="102"/>
        <end position="122"/>
    </location>
</feature>
<keyword evidence="4" id="KW-1185">Reference proteome</keyword>
<dbReference type="RefSeq" id="WP_183952382.1">
    <property type="nucleotide sequence ID" value="NZ_JACIDH010000014.1"/>
</dbReference>
<name>A0A7W6AAN3_9SPHN</name>
<protein>
    <submittedName>
        <fullName evidence="3">Peptidoglycan/LPS O-acetylase OafA/YrhL</fullName>
    </submittedName>
</protein>
<dbReference type="PANTHER" id="PTHR23028">
    <property type="entry name" value="ACETYLTRANSFERASE"/>
    <property type="match status" value="1"/>
</dbReference>
<accession>A0A7W6AAN3</accession>
<gene>
    <name evidence="3" type="ORF">GGR48_002766</name>
</gene>
<feature type="transmembrane region" description="Helical" evidence="1">
    <location>
        <begin position="161"/>
        <end position="179"/>
    </location>
</feature>
<comment type="caution">
    <text evidence="3">The sequence shown here is derived from an EMBL/GenBank/DDBJ whole genome shotgun (WGS) entry which is preliminary data.</text>
</comment>
<feature type="transmembrane region" description="Helical" evidence="1">
    <location>
        <begin position="339"/>
        <end position="361"/>
    </location>
</feature>
<organism evidence="3 4">
    <name type="scientific">Sphingomonas pseudosanguinis</name>
    <dbReference type="NCBI Taxonomy" id="413712"/>
    <lineage>
        <taxon>Bacteria</taxon>
        <taxon>Pseudomonadati</taxon>
        <taxon>Pseudomonadota</taxon>
        <taxon>Alphaproteobacteria</taxon>
        <taxon>Sphingomonadales</taxon>
        <taxon>Sphingomonadaceae</taxon>
        <taxon>Sphingomonas</taxon>
    </lineage>
</organism>